<name>A0A6I8LFU2_9PSEU</name>
<gene>
    <name evidence="2" type="ORF">AA23TX_00974</name>
</gene>
<protein>
    <recommendedName>
        <fullName evidence="4">DUF998 domain-containing protein</fullName>
    </recommendedName>
</protein>
<feature type="transmembrane region" description="Helical" evidence="1">
    <location>
        <begin position="163"/>
        <end position="184"/>
    </location>
</feature>
<evidence type="ECO:0000313" key="2">
    <source>
        <dbReference type="EMBL" id="VVJ15953.1"/>
    </source>
</evidence>
<dbReference type="RefSeq" id="WP_155541367.1">
    <property type="nucleotide sequence ID" value="NZ_CABVGP010000001.1"/>
</dbReference>
<feature type="transmembrane region" description="Helical" evidence="1">
    <location>
        <begin position="20"/>
        <end position="41"/>
    </location>
</feature>
<accession>A0A6I8LFU2</accession>
<keyword evidence="1" id="KW-0812">Transmembrane</keyword>
<reference evidence="2 3" key="1">
    <citation type="submission" date="2019-09" db="EMBL/GenBank/DDBJ databases">
        <authorList>
            <person name="Leyn A S."/>
        </authorList>
    </citation>
    <scope>NUCLEOTIDE SEQUENCE [LARGE SCALE GENOMIC DNA]</scope>
    <source>
        <strain evidence="2">AA231_1</strain>
    </source>
</reference>
<dbReference type="Pfam" id="PF06197">
    <property type="entry name" value="DUF998"/>
    <property type="match status" value="1"/>
</dbReference>
<dbReference type="AlphaFoldDB" id="A0A6I8LFU2"/>
<feature type="transmembrane region" description="Helical" evidence="1">
    <location>
        <begin position="130"/>
        <end position="151"/>
    </location>
</feature>
<dbReference type="InterPro" id="IPR009339">
    <property type="entry name" value="DUF998"/>
</dbReference>
<keyword evidence="1" id="KW-0472">Membrane</keyword>
<evidence type="ECO:0000256" key="1">
    <source>
        <dbReference type="SAM" id="Phobius"/>
    </source>
</evidence>
<feature type="transmembrane region" description="Helical" evidence="1">
    <location>
        <begin position="61"/>
        <end position="82"/>
    </location>
</feature>
<evidence type="ECO:0008006" key="4">
    <source>
        <dbReference type="Google" id="ProtNLM"/>
    </source>
</evidence>
<dbReference type="EMBL" id="CABVGP010000001">
    <property type="protein sequence ID" value="VVJ15953.1"/>
    <property type="molecule type" value="Genomic_DNA"/>
</dbReference>
<feature type="transmembrane region" description="Helical" evidence="1">
    <location>
        <begin position="190"/>
        <end position="211"/>
    </location>
</feature>
<sequence length="217" mass="22274">MTTTAIRRPRSLAPSTTRGLLTCGILAGPVFVLTGVVQGLTRAGFDFTRHPASVLSNGSLGFVQITNFLVTGLLTIAAAAGIRRVLPGRWGPRLLTVYGVGLLCAGVFRADPQDGFPAGTPAGPPASISWHGTLHFVAGGVGFAALVAACFAIGSHLTPARTWYSRISGSLFLAGFAGVASGSTSPVVTLGFWAAVVIAFAWLAATSVHLLSRGESR</sequence>
<feature type="transmembrane region" description="Helical" evidence="1">
    <location>
        <begin position="94"/>
        <end position="110"/>
    </location>
</feature>
<dbReference type="Proteomes" id="UP000399805">
    <property type="component" value="Unassembled WGS sequence"/>
</dbReference>
<organism evidence="2 3">
    <name type="scientific">Amycolatopsis camponoti</name>
    <dbReference type="NCBI Taxonomy" id="2606593"/>
    <lineage>
        <taxon>Bacteria</taxon>
        <taxon>Bacillati</taxon>
        <taxon>Actinomycetota</taxon>
        <taxon>Actinomycetes</taxon>
        <taxon>Pseudonocardiales</taxon>
        <taxon>Pseudonocardiaceae</taxon>
        <taxon>Amycolatopsis</taxon>
    </lineage>
</organism>
<evidence type="ECO:0000313" key="3">
    <source>
        <dbReference type="Proteomes" id="UP000399805"/>
    </source>
</evidence>
<proteinExistence type="predicted"/>
<keyword evidence="3" id="KW-1185">Reference proteome</keyword>
<keyword evidence="1" id="KW-1133">Transmembrane helix</keyword>